<keyword evidence="5" id="KW-0479">Metal-binding</keyword>
<dbReference type="STRING" id="1300222.I532_06085"/>
<dbReference type="GO" id="GO:0016779">
    <property type="term" value="F:nucleotidyltransferase activity"/>
    <property type="evidence" value="ECO:0007669"/>
    <property type="project" value="UniProtKB-KW"/>
</dbReference>
<evidence type="ECO:0000256" key="3">
    <source>
        <dbReference type="ARBA" id="ARBA00022694"/>
    </source>
</evidence>
<keyword evidence="8 9" id="KW-0694">RNA-binding</keyword>
<evidence type="ECO:0000256" key="6">
    <source>
        <dbReference type="ARBA" id="ARBA00022741"/>
    </source>
</evidence>
<evidence type="ECO:0000256" key="7">
    <source>
        <dbReference type="ARBA" id="ARBA00022842"/>
    </source>
</evidence>
<evidence type="ECO:0000313" key="13">
    <source>
        <dbReference type="EMBL" id="EMT53559.1"/>
    </source>
</evidence>
<dbReference type="SUPFAM" id="SSF81301">
    <property type="entry name" value="Nucleotidyltransferase"/>
    <property type="match status" value="1"/>
</dbReference>
<dbReference type="Pfam" id="PF01743">
    <property type="entry name" value="PolyA_pol"/>
    <property type="match status" value="1"/>
</dbReference>
<dbReference type="PATRIC" id="fig|1300222.3.peg.1248"/>
<dbReference type="GO" id="GO:0000166">
    <property type="term" value="F:nucleotide binding"/>
    <property type="evidence" value="ECO:0007669"/>
    <property type="project" value="UniProtKB-KW"/>
</dbReference>
<dbReference type="Gene3D" id="1.10.3090.10">
    <property type="entry name" value="cca-adding enzyme, domain 2"/>
    <property type="match status" value="1"/>
</dbReference>
<evidence type="ECO:0000256" key="8">
    <source>
        <dbReference type="ARBA" id="ARBA00022884"/>
    </source>
</evidence>
<dbReference type="Pfam" id="PF12627">
    <property type="entry name" value="PolyA_pol_RNAbd"/>
    <property type="match status" value="1"/>
</dbReference>
<dbReference type="CDD" id="cd05398">
    <property type="entry name" value="NT_ClassII-CCAase"/>
    <property type="match status" value="1"/>
</dbReference>
<gene>
    <name evidence="13" type="ORF">I532_06085</name>
</gene>
<dbReference type="InterPro" id="IPR050264">
    <property type="entry name" value="Bact_CCA-adding_enz_type3_sf"/>
</dbReference>
<accession>M8DB79</accession>
<sequence length="407" mass="46491">MGKKQAEIILKILEENGYEAYFVGGCVRDWLLNRPVHDIDICTNAHPGDVMRLFPDHVPTGLKHGTVSVKLDGSLYEVTTYRTEGRYEDFRRPSEVSFVSELRIDLERRDFTMNAIAMDRNGCLKDPLQGKADLENGLIRAVGIPVQRFREDALRILRAVRFAAQLHFQIEPATLAAMSETSFLLSHIAMERVRDELHKIMDSPAPEVGARLLAETAALHTSPLLQRLFSVRQEYVSRLPFLANLPQKWALLMYAAGLDPDQARGVCHELKLSKRETEAVCSFVQHITQLKPKWDEPTVIDWRPLLLQTGLPFCLELSNLLEAVWKNMPALDLKKSLEDTYEKMPVKSVQELALNGKQLYTLLDKKPGQWVQHMLQHLWEQTAFYGLANTPEALLEEAKKEVARHEY</sequence>
<comment type="cofactor">
    <cofactor evidence="1">
        <name>Mg(2+)</name>
        <dbReference type="ChEBI" id="CHEBI:18420"/>
    </cofactor>
</comment>
<evidence type="ECO:0000313" key="14">
    <source>
        <dbReference type="Proteomes" id="UP000012081"/>
    </source>
</evidence>
<feature type="domain" description="CCA-adding enzyme C-terminal" evidence="12">
    <location>
        <begin position="247"/>
        <end position="397"/>
    </location>
</feature>
<proteinExistence type="inferred from homology"/>
<dbReference type="Pfam" id="PF13735">
    <property type="entry name" value="tRNA_NucTran2_2"/>
    <property type="match status" value="1"/>
</dbReference>
<dbReference type="OrthoDB" id="9805698at2"/>
<dbReference type="InterPro" id="IPR032810">
    <property type="entry name" value="CCA-adding_enz_C"/>
</dbReference>
<organism evidence="13 14">
    <name type="scientific">Brevibacillus borstelensis AK1</name>
    <dbReference type="NCBI Taxonomy" id="1300222"/>
    <lineage>
        <taxon>Bacteria</taxon>
        <taxon>Bacillati</taxon>
        <taxon>Bacillota</taxon>
        <taxon>Bacilli</taxon>
        <taxon>Bacillales</taxon>
        <taxon>Paenibacillaceae</taxon>
        <taxon>Brevibacillus</taxon>
    </lineage>
</organism>
<evidence type="ECO:0000256" key="4">
    <source>
        <dbReference type="ARBA" id="ARBA00022695"/>
    </source>
</evidence>
<keyword evidence="7" id="KW-0460">Magnesium</keyword>
<keyword evidence="3" id="KW-0819">tRNA processing</keyword>
<reference evidence="13 14" key="1">
    <citation type="submission" date="2013-03" db="EMBL/GenBank/DDBJ databases">
        <title>Assembly of a new bacterial strain Brevibacillus borstelensis AK1.</title>
        <authorList>
            <person name="Rajan I."/>
            <person name="PoliReddy D."/>
            <person name="Sugumar T."/>
            <person name="Rathinam K."/>
            <person name="Alqarawi S."/>
            <person name="Khalil A.B."/>
            <person name="Sivakumar N."/>
        </authorList>
    </citation>
    <scope>NUCLEOTIDE SEQUENCE [LARGE SCALE GENOMIC DNA]</scope>
    <source>
        <strain evidence="13 14">AK1</strain>
    </source>
</reference>
<feature type="domain" description="Poly A polymerase head" evidence="10">
    <location>
        <begin position="20"/>
        <end position="140"/>
    </location>
</feature>
<keyword evidence="4" id="KW-0548">Nucleotidyltransferase</keyword>
<keyword evidence="14" id="KW-1185">Reference proteome</keyword>
<dbReference type="AlphaFoldDB" id="M8DB79"/>
<evidence type="ECO:0000256" key="2">
    <source>
        <dbReference type="ARBA" id="ARBA00022679"/>
    </source>
</evidence>
<dbReference type="Gene3D" id="1.10.246.80">
    <property type="match status" value="1"/>
</dbReference>
<name>M8DB79_9BACL</name>
<dbReference type="InterPro" id="IPR043519">
    <property type="entry name" value="NT_sf"/>
</dbReference>
<protein>
    <submittedName>
        <fullName evidence="13">tRNA CCA-adding enzyme</fullName>
    </submittedName>
</protein>
<dbReference type="PANTHER" id="PTHR46173:SF1">
    <property type="entry name" value="CCA TRNA NUCLEOTIDYLTRANSFERASE 1, MITOCHONDRIAL"/>
    <property type="match status" value="1"/>
</dbReference>
<keyword evidence="6" id="KW-0547">Nucleotide-binding</keyword>
<keyword evidence="2 9" id="KW-0808">Transferase</keyword>
<evidence type="ECO:0000259" key="10">
    <source>
        <dbReference type="Pfam" id="PF01743"/>
    </source>
</evidence>
<dbReference type="GO" id="GO:0000049">
    <property type="term" value="F:tRNA binding"/>
    <property type="evidence" value="ECO:0007669"/>
    <property type="project" value="TreeGrafter"/>
</dbReference>
<evidence type="ECO:0000256" key="9">
    <source>
        <dbReference type="RuleBase" id="RU003953"/>
    </source>
</evidence>
<dbReference type="Gene3D" id="3.30.460.10">
    <property type="entry name" value="Beta Polymerase, domain 2"/>
    <property type="match status" value="1"/>
</dbReference>
<comment type="caution">
    <text evidence="13">The sequence shown here is derived from an EMBL/GenBank/DDBJ whole genome shotgun (WGS) entry which is preliminary data.</text>
</comment>
<dbReference type="SUPFAM" id="SSF81891">
    <property type="entry name" value="Poly A polymerase C-terminal region-like"/>
    <property type="match status" value="1"/>
</dbReference>
<evidence type="ECO:0000256" key="5">
    <source>
        <dbReference type="ARBA" id="ARBA00022723"/>
    </source>
</evidence>
<comment type="similarity">
    <text evidence="9">Belongs to the tRNA nucleotidyltransferase/poly(A) polymerase family.</text>
</comment>
<evidence type="ECO:0000259" key="11">
    <source>
        <dbReference type="Pfam" id="PF12627"/>
    </source>
</evidence>
<evidence type="ECO:0000256" key="1">
    <source>
        <dbReference type="ARBA" id="ARBA00001946"/>
    </source>
</evidence>
<dbReference type="NCBIfam" id="NF009814">
    <property type="entry name" value="PRK13299.1"/>
    <property type="match status" value="1"/>
</dbReference>
<evidence type="ECO:0000259" key="12">
    <source>
        <dbReference type="Pfam" id="PF13735"/>
    </source>
</evidence>
<dbReference type="RefSeq" id="WP_003387046.1">
    <property type="nucleotide sequence ID" value="NZ_APBN01000002.1"/>
</dbReference>
<dbReference type="PANTHER" id="PTHR46173">
    <property type="entry name" value="CCA TRNA NUCLEOTIDYLTRANSFERASE 1, MITOCHONDRIAL"/>
    <property type="match status" value="1"/>
</dbReference>
<dbReference type="InterPro" id="IPR032828">
    <property type="entry name" value="PolyA_RNA-bd"/>
</dbReference>
<dbReference type="InterPro" id="IPR002646">
    <property type="entry name" value="PolA_pol_head_dom"/>
</dbReference>
<feature type="domain" description="tRNA nucleotidyltransferase/poly(A) polymerase RNA and SrmB- binding" evidence="11">
    <location>
        <begin position="168"/>
        <end position="221"/>
    </location>
</feature>
<dbReference type="GO" id="GO:0046872">
    <property type="term" value="F:metal ion binding"/>
    <property type="evidence" value="ECO:0007669"/>
    <property type="project" value="UniProtKB-KW"/>
</dbReference>
<dbReference type="GO" id="GO:0008033">
    <property type="term" value="P:tRNA processing"/>
    <property type="evidence" value="ECO:0007669"/>
    <property type="project" value="UniProtKB-KW"/>
</dbReference>
<dbReference type="Proteomes" id="UP000012081">
    <property type="component" value="Unassembled WGS sequence"/>
</dbReference>
<dbReference type="EMBL" id="APBN01000002">
    <property type="protein sequence ID" value="EMT53559.1"/>
    <property type="molecule type" value="Genomic_DNA"/>
</dbReference>